<comment type="subunit">
    <text evidence="3">Interacts with ERF2.</text>
</comment>
<dbReference type="InParanoid" id="A0A1S3JWJ4"/>
<evidence type="ECO:0000259" key="7">
    <source>
        <dbReference type="Pfam" id="PF10256"/>
    </source>
</evidence>
<reference evidence="9" key="1">
    <citation type="submission" date="2025-08" db="UniProtKB">
        <authorList>
            <consortium name="RefSeq"/>
        </authorList>
    </citation>
    <scope>IDENTIFICATION</scope>
    <source>
        <tissue evidence="9">Gonads</tissue>
    </source>
</reference>
<evidence type="ECO:0000256" key="4">
    <source>
        <dbReference type="ARBA" id="ARBA00018463"/>
    </source>
</evidence>
<keyword evidence="6" id="KW-0472">Membrane</keyword>
<dbReference type="PANTHER" id="PTHR13254:SF0">
    <property type="entry name" value="GOLGIN SUBFAMILY A MEMBER 7_ERF4 DOMAIN-CONTAINING PROTEIN"/>
    <property type="match status" value="1"/>
</dbReference>
<dbReference type="PANTHER" id="PTHR13254">
    <property type="entry name" value="GOLGI AUTOANTIGEN, GOLGIN SUBFAMILY A, 7"/>
    <property type="match status" value="1"/>
</dbReference>
<dbReference type="GO" id="GO:0005789">
    <property type="term" value="C:endoplasmic reticulum membrane"/>
    <property type="evidence" value="ECO:0007669"/>
    <property type="project" value="UniProtKB-SubCell"/>
</dbReference>
<dbReference type="STRING" id="7574.A0A1S3JWJ4"/>
<dbReference type="Pfam" id="PF10256">
    <property type="entry name" value="Erf4"/>
    <property type="match status" value="1"/>
</dbReference>
<name>A0A1S3JWJ4_LINAN</name>
<evidence type="ECO:0000256" key="3">
    <source>
        <dbReference type="ARBA" id="ARBA00011396"/>
    </source>
</evidence>
<dbReference type="AlphaFoldDB" id="A0A1S3JWJ4"/>
<keyword evidence="8" id="KW-1185">Reference proteome</keyword>
<dbReference type="InterPro" id="IPR051371">
    <property type="entry name" value="Ras_palmitoyltransferase"/>
</dbReference>
<comment type="subcellular location">
    <subcellularLocation>
        <location evidence="1">Endoplasmic reticulum membrane</location>
        <topology evidence="1">Peripheral membrane protein</topology>
    </subcellularLocation>
</comment>
<evidence type="ECO:0000313" key="8">
    <source>
        <dbReference type="Proteomes" id="UP000085678"/>
    </source>
</evidence>
<sequence>MLRGTMSSKQNHNHTMDDLNRIPTHHSAKIFLHRDFSDGTPVRFQNKFPQELQDRIDSAQFTATVNHINEIYSEAESLGSRTYCESCFACLSAYFLYLCIEPHYTKCIKKAARYIEEQNKNVYLPKGLMIVDPAERGLRVLEIVILSEIAVR</sequence>
<feature type="domain" description="Golgin subfamily A member 7/ERF4" evidence="7">
    <location>
        <begin position="30"/>
        <end position="142"/>
    </location>
</feature>
<keyword evidence="5" id="KW-0256">Endoplasmic reticulum</keyword>
<dbReference type="GO" id="GO:0002178">
    <property type="term" value="C:palmitoyltransferase complex"/>
    <property type="evidence" value="ECO:0007669"/>
    <property type="project" value="TreeGrafter"/>
</dbReference>
<dbReference type="GO" id="GO:0006612">
    <property type="term" value="P:protein targeting to membrane"/>
    <property type="evidence" value="ECO:0007669"/>
    <property type="project" value="TreeGrafter"/>
</dbReference>
<evidence type="ECO:0000256" key="1">
    <source>
        <dbReference type="ARBA" id="ARBA00004406"/>
    </source>
</evidence>
<dbReference type="Proteomes" id="UP000085678">
    <property type="component" value="Unplaced"/>
</dbReference>
<comment type="similarity">
    <text evidence="2">Belongs to the ERF4 family.</text>
</comment>
<evidence type="ECO:0000313" key="9">
    <source>
        <dbReference type="RefSeq" id="XP_013414436.1"/>
    </source>
</evidence>
<dbReference type="FunCoup" id="A0A1S3JWJ4">
    <property type="interactions" value="1428"/>
</dbReference>
<evidence type="ECO:0000256" key="6">
    <source>
        <dbReference type="ARBA" id="ARBA00023136"/>
    </source>
</evidence>
<accession>A0A1S3JWJ4</accession>
<proteinExistence type="inferred from homology"/>
<dbReference type="GeneID" id="106176549"/>
<dbReference type="InterPro" id="IPR019383">
    <property type="entry name" value="Golgin_A_7/ERF4"/>
</dbReference>
<protein>
    <recommendedName>
        <fullName evidence="4">Ras modification protein ERF4</fullName>
    </recommendedName>
</protein>
<dbReference type="KEGG" id="lak:106176549"/>
<evidence type="ECO:0000256" key="5">
    <source>
        <dbReference type="ARBA" id="ARBA00022824"/>
    </source>
</evidence>
<organism evidence="8 9">
    <name type="scientific">Lingula anatina</name>
    <name type="common">Brachiopod</name>
    <name type="synonym">Lingula unguis</name>
    <dbReference type="NCBI Taxonomy" id="7574"/>
    <lineage>
        <taxon>Eukaryota</taxon>
        <taxon>Metazoa</taxon>
        <taxon>Spiralia</taxon>
        <taxon>Lophotrochozoa</taxon>
        <taxon>Brachiopoda</taxon>
        <taxon>Linguliformea</taxon>
        <taxon>Lingulata</taxon>
        <taxon>Lingulida</taxon>
        <taxon>Linguloidea</taxon>
        <taxon>Lingulidae</taxon>
        <taxon>Lingula</taxon>
    </lineage>
</organism>
<dbReference type="RefSeq" id="XP_013414436.1">
    <property type="nucleotide sequence ID" value="XM_013558982.1"/>
</dbReference>
<evidence type="ECO:0000256" key="2">
    <source>
        <dbReference type="ARBA" id="ARBA00007732"/>
    </source>
</evidence>
<gene>
    <name evidence="9" type="primary">LOC106176549</name>
</gene>
<dbReference type="OrthoDB" id="2190159at2759"/>